<dbReference type="EMBL" id="CAJNYU010003912">
    <property type="protein sequence ID" value="CAF3711804.1"/>
    <property type="molecule type" value="Genomic_DNA"/>
</dbReference>
<protein>
    <submittedName>
        <fullName evidence="1">Uncharacterized protein</fullName>
    </submittedName>
</protein>
<proteinExistence type="predicted"/>
<evidence type="ECO:0000313" key="3">
    <source>
        <dbReference type="Proteomes" id="UP000663872"/>
    </source>
</evidence>
<reference evidence="1" key="1">
    <citation type="submission" date="2021-02" db="EMBL/GenBank/DDBJ databases">
        <authorList>
            <person name="Nowell W R."/>
        </authorList>
    </citation>
    <scope>NUCLEOTIDE SEQUENCE</scope>
</reference>
<dbReference type="AlphaFoldDB" id="A0A818GJH2"/>
<organism evidence="1 3">
    <name type="scientific">Rotaria socialis</name>
    <dbReference type="NCBI Taxonomy" id="392032"/>
    <lineage>
        <taxon>Eukaryota</taxon>
        <taxon>Metazoa</taxon>
        <taxon>Spiralia</taxon>
        <taxon>Gnathifera</taxon>
        <taxon>Rotifera</taxon>
        <taxon>Eurotatoria</taxon>
        <taxon>Bdelloidea</taxon>
        <taxon>Philodinida</taxon>
        <taxon>Philodinidae</taxon>
        <taxon>Rotaria</taxon>
    </lineage>
</organism>
<gene>
    <name evidence="2" type="ORF">FME351_LOCUS28455</name>
    <name evidence="1" type="ORF">GRG538_LOCUS16942</name>
</gene>
<dbReference type="Proteomes" id="UP000663872">
    <property type="component" value="Unassembled WGS sequence"/>
</dbReference>
<sequence length="368" mass="42743">MLSWFIYLWSSHKQIIGPCDEKWSAAVIIDGHKKCRCRVCRYKDVEVKTDEFDKLVIGCCRSPMYRSHYCSLHRDQQLPAETSISASNGYRTRFKERKSPCKSGSKKQQNIGFRAISYRTSKARSDAYIHRCSRSFRLIACVTNCCVFVSFGEILRSETLREILHLLFSTIRVADNLPPAGCYDDGCYLVQYLHNHIRKDLVATDAATVLSNVKFSVGRTHFKNHVGEWCLAHMNPDDNKLLDEMNTEAAEQNFSWLKNYSSIITVLGWRRAPVFLLLLFHMKNLALCHVRPNRVFDIIMSMSNEQIFDRLKQLGCNPPTINENNRMYGLAMIYNFELELNSDVDDMVFDDQDMEQKLLCKEQQRKID</sequence>
<comment type="caution">
    <text evidence="1">The sequence shown here is derived from an EMBL/GenBank/DDBJ whole genome shotgun (WGS) entry which is preliminary data.</text>
</comment>
<name>A0A818GJH2_9BILA</name>
<dbReference type="EMBL" id="CAJNYT010002743">
    <property type="protein sequence ID" value="CAF3490255.1"/>
    <property type="molecule type" value="Genomic_DNA"/>
</dbReference>
<accession>A0A818GJH2</accession>
<evidence type="ECO:0000313" key="2">
    <source>
        <dbReference type="EMBL" id="CAF3711804.1"/>
    </source>
</evidence>
<evidence type="ECO:0000313" key="1">
    <source>
        <dbReference type="EMBL" id="CAF3490255.1"/>
    </source>
</evidence>
<dbReference type="Proteomes" id="UP000663869">
    <property type="component" value="Unassembled WGS sequence"/>
</dbReference>